<dbReference type="EMBL" id="BPVZ01000020">
    <property type="protein sequence ID" value="GKV03165.1"/>
    <property type="molecule type" value="Genomic_DNA"/>
</dbReference>
<evidence type="ECO:0000313" key="1">
    <source>
        <dbReference type="EMBL" id="GKV03165.1"/>
    </source>
</evidence>
<keyword evidence="2" id="KW-1185">Reference proteome</keyword>
<evidence type="ECO:0000313" key="2">
    <source>
        <dbReference type="Proteomes" id="UP001054252"/>
    </source>
</evidence>
<comment type="caution">
    <text evidence="1">The sequence shown here is derived from an EMBL/GenBank/DDBJ whole genome shotgun (WGS) entry which is preliminary data.</text>
</comment>
<accession>A0AAV5IWH4</accession>
<gene>
    <name evidence="1" type="ORF">SLEP1_g15519</name>
</gene>
<dbReference type="AlphaFoldDB" id="A0AAV5IWH4"/>
<proteinExistence type="predicted"/>
<reference evidence="1 2" key="1">
    <citation type="journal article" date="2021" name="Commun. Biol.">
        <title>The genome of Shorea leprosula (Dipterocarpaceae) highlights the ecological relevance of drought in aseasonal tropical rainforests.</title>
        <authorList>
            <person name="Ng K.K.S."/>
            <person name="Kobayashi M.J."/>
            <person name="Fawcett J.A."/>
            <person name="Hatakeyama M."/>
            <person name="Paape T."/>
            <person name="Ng C.H."/>
            <person name="Ang C.C."/>
            <person name="Tnah L.H."/>
            <person name="Lee C.T."/>
            <person name="Nishiyama T."/>
            <person name="Sese J."/>
            <person name="O'Brien M.J."/>
            <person name="Copetti D."/>
            <person name="Mohd Noor M.I."/>
            <person name="Ong R.C."/>
            <person name="Putra M."/>
            <person name="Sireger I.Z."/>
            <person name="Indrioko S."/>
            <person name="Kosugi Y."/>
            <person name="Izuno A."/>
            <person name="Isagi Y."/>
            <person name="Lee S.L."/>
            <person name="Shimizu K.K."/>
        </authorList>
    </citation>
    <scope>NUCLEOTIDE SEQUENCE [LARGE SCALE GENOMIC DNA]</scope>
    <source>
        <strain evidence="1">214</strain>
    </source>
</reference>
<dbReference type="Proteomes" id="UP001054252">
    <property type="component" value="Unassembled WGS sequence"/>
</dbReference>
<organism evidence="1 2">
    <name type="scientific">Rubroshorea leprosula</name>
    <dbReference type="NCBI Taxonomy" id="152421"/>
    <lineage>
        <taxon>Eukaryota</taxon>
        <taxon>Viridiplantae</taxon>
        <taxon>Streptophyta</taxon>
        <taxon>Embryophyta</taxon>
        <taxon>Tracheophyta</taxon>
        <taxon>Spermatophyta</taxon>
        <taxon>Magnoliopsida</taxon>
        <taxon>eudicotyledons</taxon>
        <taxon>Gunneridae</taxon>
        <taxon>Pentapetalae</taxon>
        <taxon>rosids</taxon>
        <taxon>malvids</taxon>
        <taxon>Malvales</taxon>
        <taxon>Dipterocarpaceae</taxon>
        <taxon>Rubroshorea</taxon>
    </lineage>
</organism>
<name>A0AAV5IWH4_9ROSI</name>
<protein>
    <submittedName>
        <fullName evidence="1">Uncharacterized protein</fullName>
    </submittedName>
</protein>
<sequence>MCSLSLSLSSSSPLPLSLPLDRLCAIATNLASVV</sequence>